<dbReference type="PhylomeDB" id="A0A060T244"/>
<protein>
    <submittedName>
        <fullName evidence="1">ARAD1C22198p</fullName>
    </submittedName>
</protein>
<sequence length="215" mass="24447">MATKTARIKDDDKLLEPISSIESITPSLVIQSSPYAEHDHLLNVSTLDRPYALLATALQIFTPTTPRYAFEPYSDSFNFGSVVQALRLLCDQLSYDFPSIDVYIVAFRSRLFREHQQSSEKRQILADIDKASHAEANHSGGLLKYWFGIPDDATGQNLATCLWVSKDHARKGGGGPAHRQGMRRVSKWFEHWHIEQHILTISNNAKEFRISKYLE</sequence>
<dbReference type="PANTHER" id="PTHR36986:SF1">
    <property type="entry name" value="UPF0643 PROTEIN PB2B2.08"/>
    <property type="match status" value="1"/>
</dbReference>
<organism evidence="1">
    <name type="scientific">Blastobotrys adeninivorans</name>
    <name type="common">Yeast</name>
    <name type="synonym">Arxula adeninivorans</name>
    <dbReference type="NCBI Taxonomy" id="409370"/>
    <lineage>
        <taxon>Eukaryota</taxon>
        <taxon>Fungi</taxon>
        <taxon>Dikarya</taxon>
        <taxon>Ascomycota</taxon>
        <taxon>Saccharomycotina</taxon>
        <taxon>Dipodascomycetes</taxon>
        <taxon>Dipodascales</taxon>
        <taxon>Trichomonascaceae</taxon>
        <taxon>Blastobotrys</taxon>
    </lineage>
</organism>
<evidence type="ECO:0000313" key="1">
    <source>
        <dbReference type="EMBL" id="CDP34864.1"/>
    </source>
</evidence>
<name>A0A060T244_BLAAD</name>
<proteinExistence type="predicted"/>
<dbReference type="AlphaFoldDB" id="A0A060T244"/>
<reference evidence="1" key="1">
    <citation type="submission" date="2014-02" db="EMBL/GenBank/DDBJ databases">
        <authorList>
            <person name="Genoscope - CEA"/>
        </authorList>
    </citation>
    <scope>NUCLEOTIDE SEQUENCE</scope>
    <source>
        <strain evidence="1">LS3</strain>
    </source>
</reference>
<dbReference type="PANTHER" id="PTHR36986">
    <property type="entry name" value="UPF0643 PROTEIN PB2B2.08"/>
    <property type="match status" value="1"/>
</dbReference>
<reference evidence="1" key="2">
    <citation type="submission" date="2014-06" db="EMBL/GenBank/DDBJ databases">
        <title>The complete genome of Blastobotrys (Arxula) adeninivorans LS3 - a yeast of biotechnological interest.</title>
        <authorList>
            <person name="Kunze G."/>
            <person name="Gaillardin C."/>
            <person name="Czernicka M."/>
            <person name="Durrens P."/>
            <person name="Martin T."/>
            <person name="Boer E."/>
            <person name="Gabaldon T."/>
            <person name="Cruz J."/>
            <person name="Talla E."/>
            <person name="Marck C."/>
            <person name="Goffeau A."/>
            <person name="Barbe V."/>
            <person name="Baret P."/>
            <person name="Baronian K."/>
            <person name="Beier S."/>
            <person name="Bleykasten C."/>
            <person name="Bode R."/>
            <person name="Casaregola S."/>
            <person name="Despons L."/>
            <person name="Fairhead C."/>
            <person name="Giersberg M."/>
            <person name="Gierski P."/>
            <person name="Hahnel U."/>
            <person name="Hartmann A."/>
            <person name="Jankowska D."/>
            <person name="Jubin C."/>
            <person name="Jung P."/>
            <person name="Lafontaine I."/>
            <person name="Leh-Louis V."/>
            <person name="Lemaire M."/>
            <person name="Marcet-Houben M."/>
            <person name="Mascher M."/>
            <person name="Morel G."/>
            <person name="Richard G.-F."/>
            <person name="Riechen J."/>
            <person name="Sacerdot C."/>
            <person name="Sarkar A."/>
            <person name="Savel G."/>
            <person name="Schacherer J."/>
            <person name="Sherman D."/>
            <person name="Straub M.-L."/>
            <person name="Stein N."/>
            <person name="Thierry A."/>
            <person name="Trautwein-Schult A."/>
            <person name="Westhof E."/>
            <person name="Worch S."/>
            <person name="Dujon B."/>
            <person name="Souciet J.-L."/>
            <person name="Wincker P."/>
            <person name="Scholz U."/>
            <person name="Neuveglise N."/>
        </authorList>
    </citation>
    <scope>NUCLEOTIDE SEQUENCE</scope>
    <source>
        <strain evidence="1">LS3</strain>
    </source>
</reference>
<gene>
    <name evidence="1" type="ORF">GNLVRS02_ARAD1C22198g</name>
</gene>
<dbReference type="EMBL" id="HG937693">
    <property type="protein sequence ID" value="CDP34864.1"/>
    <property type="molecule type" value="Genomic_DNA"/>
</dbReference>
<accession>A0A060T244</accession>